<dbReference type="InterPro" id="IPR000531">
    <property type="entry name" value="Beta-barrel_TonB"/>
</dbReference>
<comment type="subcellular location">
    <subcellularLocation>
        <location evidence="1 13">Cell outer membrane</location>
        <topology evidence="1 13">Multi-pass membrane protein</topology>
    </subcellularLocation>
</comment>
<comment type="similarity">
    <text evidence="2 13 15">Belongs to the TonB-dependent receptor family.</text>
</comment>
<keyword evidence="10 13" id="KW-0472">Membrane</keyword>
<dbReference type="Pfam" id="PF00593">
    <property type="entry name" value="TonB_dep_Rec_b-barrel"/>
    <property type="match status" value="1"/>
</dbReference>
<keyword evidence="9 15" id="KW-0798">TonB box</keyword>
<keyword evidence="5" id="KW-0406">Ion transport</keyword>
<evidence type="ECO:0000256" key="4">
    <source>
        <dbReference type="ARBA" id="ARBA00022452"/>
    </source>
</evidence>
<dbReference type="PANTHER" id="PTHR30442:SF0">
    <property type="entry name" value="FE(3+) DICITRATE TRANSPORT PROTEIN FECA"/>
    <property type="match status" value="1"/>
</dbReference>
<dbReference type="SUPFAM" id="SSF56935">
    <property type="entry name" value="Porins"/>
    <property type="match status" value="1"/>
</dbReference>
<evidence type="ECO:0000313" key="17">
    <source>
        <dbReference type="EMBL" id="RZS69421.1"/>
    </source>
</evidence>
<evidence type="ECO:0000256" key="7">
    <source>
        <dbReference type="ARBA" id="ARBA00022729"/>
    </source>
</evidence>
<evidence type="ECO:0000256" key="9">
    <source>
        <dbReference type="ARBA" id="ARBA00023077"/>
    </source>
</evidence>
<dbReference type="Gene3D" id="3.55.50.30">
    <property type="match status" value="1"/>
</dbReference>
<keyword evidence="11 17" id="KW-0675">Receptor</keyword>
<dbReference type="RefSeq" id="WP_130487126.1">
    <property type="nucleotide sequence ID" value="NZ_CBCSEB010000006.1"/>
</dbReference>
<gene>
    <name evidence="17" type="ORF">EV679_2015</name>
</gene>
<dbReference type="PANTHER" id="PTHR30442">
    <property type="entry name" value="IRON III DICITRATE TRANSPORT PROTEIN FECA"/>
    <property type="match status" value="1"/>
</dbReference>
<evidence type="ECO:0000256" key="8">
    <source>
        <dbReference type="ARBA" id="ARBA00023004"/>
    </source>
</evidence>
<keyword evidence="12 13" id="KW-0998">Cell outer membrane</keyword>
<evidence type="ECO:0000259" key="16">
    <source>
        <dbReference type="SMART" id="SM00965"/>
    </source>
</evidence>
<evidence type="ECO:0000256" key="13">
    <source>
        <dbReference type="PROSITE-ProRule" id="PRU01360"/>
    </source>
</evidence>
<protein>
    <submittedName>
        <fullName evidence="17">Hemoglobin/transferrin/lactoferrin receptor protein</fullName>
    </submittedName>
</protein>
<evidence type="ECO:0000256" key="10">
    <source>
        <dbReference type="ARBA" id="ARBA00023136"/>
    </source>
</evidence>
<dbReference type="InterPro" id="IPR037066">
    <property type="entry name" value="Plug_dom_sf"/>
</dbReference>
<keyword evidence="3 13" id="KW-0813">Transport</keyword>
<evidence type="ECO:0000256" key="1">
    <source>
        <dbReference type="ARBA" id="ARBA00004571"/>
    </source>
</evidence>
<accession>A0A4Q7MLX5</accession>
<evidence type="ECO:0000256" key="11">
    <source>
        <dbReference type="ARBA" id="ARBA00023170"/>
    </source>
</evidence>
<organism evidence="17 18">
    <name type="scientific">Kerstersia gyiorum</name>
    <dbReference type="NCBI Taxonomy" id="206506"/>
    <lineage>
        <taxon>Bacteria</taxon>
        <taxon>Pseudomonadati</taxon>
        <taxon>Pseudomonadota</taxon>
        <taxon>Betaproteobacteria</taxon>
        <taxon>Burkholderiales</taxon>
        <taxon>Alcaligenaceae</taxon>
        <taxon>Kerstersia</taxon>
    </lineage>
</organism>
<dbReference type="InterPro" id="IPR011662">
    <property type="entry name" value="Secretin/TonB_short_N"/>
</dbReference>
<evidence type="ECO:0000256" key="6">
    <source>
        <dbReference type="ARBA" id="ARBA00022692"/>
    </source>
</evidence>
<dbReference type="Proteomes" id="UP000292039">
    <property type="component" value="Unassembled WGS sequence"/>
</dbReference>
<dbReference type="PROSITE" id="PS52016">
    <property type="entry name" value="TONB_DEPENDENT_REC_3"/>
    <property type="match status" value="1"/>
</dbReference>
<dbReference type="Gene3D" id="2.40.170.20">
    <property type="entry name" value="TonB-dependent receptor, beta-barrel domain"/>
    <property type="match status" value="1"/>
</dbReference>
<reference evidence="17 18" key="1">
    <citation type="submission" date="2019-02" db="EMBL/GenBank/DDBJ databases">
        <title>Genomic Encyclopedia of Type Strains, Phase IV (KMG-IV): sequencing the most valuable type-strain genomes for metagenomic binning, comparative biology and taxonomic classification.</title>
        <authorList>
            <person name="Goeker M."/>
        </authorList>
    </citation>
    <scope>NUCLEOTIDE SEQUENCE [LARGE SCALE GENOMIC DNA]</scope>
    <source>
        <strain evidence="17 18">DSM 16618</strain>
    </source>
</reference>
<dbReference type="Pfam" id="PF07715">
    <property type="entry name" value="Plug"/>
    <property type="match status" value="1"/>
</dbReference>
<dbReference type="EMBL" id="SGWZ01000003">
    <property type="protein sequence ID" value="RZS69421.1"/>
    <property type="molecule type" value="Genomic_DNA"/>
</dbReference>
<evidence type="ECO:0000256" key="2">
    <source>
        <dbReference type="ARBA" id="ARBA00009810"/>
    </source>
</evidence>
<evidence type="ECO:0000256" key="3">
    <source>
        <dbReference type="ARBA" id="ARBA00022448"/>
    </source>
</evidence>
<comment type="caution">
    <text evidence="17">The sequence shown here is derived from an EMBL/GenBank/DDBJ whole genome shotgun (WGS) entry which is preliminary data.</text>
</comment>
<evidence type="ECO:0000256" key="14">
    <source>
        <dbReference type="PROSITE-ProRule" id="PRU10144"/>
    </source>
</evidence>
<dbReference type="PROSITE" id="PS01156">
    <property type="entry name" value="TONB_DEPENDENT_REC_2"/>
    <property type="match status" value="1"/>
</dbReference>
<feature type="short sequence motif" description="TonB C-terminal box" evidence="14">
    <location>
        <begin position="927"/>
        <end position="944"/>
    </location>
</feature>
<dbReference type="GO" id="GO:0009279">
    <property type="term" value="C:cell outer membrane"/>
    <property type="evidence" value="ECO:0007669"/>
    <property type="project" value="UniProtKB-SubCell"/>
</dbReference>
<dbReference type="InterPro" id="IPR039426">
    <property type="entry name" value="TonB-dep_rcpt-like"/>
</dbReference>
<dbReference type="Gene3D" id="2.170.130.10">
    <property type="entry name" value="TonB-dependent receptor, plug domain"/>
    <property type="match status" value="1"/>
</dbReference>
<name>A0A4Q7MLX5_9BURK</name>
<keyword evidence="4 13" id="KW-1134">Transmembrane beta strand</keyword>
<dbReference type="SMART" id="SM00965">
    <property type="entry name" value="STN"/>
    <property type="match status" value="1"/>
</dbReference>
<dbReference type="GO" id="GO:0033214">
    <property type="term" value="P:siderophore-iron import into cell"/>
    <property type="evidence" value="ECO:0007669"/>
    <property type="project" value="TreeGrafter"/>
</dbReference>
<feature type="domain" description="Secretin/TonB short N-terminal" evidence="16">
    <location>
        <begin position="80"/>
        <end position="130"/>
    </location>
</feature>
<evidence type="ECO:0000256" key="5">
    <source>
        <dbReference type="ARBA" id="ARBA00022496"/>
    </source>
</evidence>
<keyword evidence="6 13" id="KW-0812">Transmembrane</keyword>
<evidence type="ECO:0000313" key="18">
    <source>
        <dbReference type="Proteomes" id="UP000292039"/>
    </source>
</evidence>
<dbReference type="InterPro" id="IPR010917">
    <property type="entry name" value="TonB_rcpt_CS"/>
</dbReference>
<keyword evidence="5" id="KW-0410">Iron transport</keyword>
<dbReference type="AlphaFoldDB" id="A0A4Q7MLX5"/>
<evidence type="ECO:0000256" key="12">
    <source>
        <dbReference type="ARBA" id="ARBA00023237"/>
    </source>
</evidence>
<evidence type="ECO:0000256" key="15">
    <source>
        <dbReference type="RuleBase" id="RU003357"/>
    </source>
</evidence>
<keyword evidence="8" id="KW-0408">Iron</keyword>
<dbReference type="InterPro" id="IPR012910">
    <property type="entry name" value="Plug_dom"/>
</dbReference>
<proteinExistence type="inferred from homology"/>
<dbReference type="Pfam" id="PF07660">
    <property type="entry name" value="STN"/>
    <property type="match status" value="1"/>
</dbReference>
<keyword evidence="7" id="KW-0732">Signal</keyword>
<dbReference type="InterPro" id="IPR036942">
    <property type="entry name" value="Beta-barrel_TonB_sf"/>
</dbReference>
<sequence length="944" mass="103798">MPLHPPGRQSAPTLRTAPGARSRAFSLCPPLALAAALVLAYPQQPVQAQGQNSANSVQTYHIAPGPLADRLNQFARQSGLNLSFTPEQVQGLSSRGLEGSYTVRAGLEQLLNGSGLSARAGATGYTLEAAPATRDGIFQFSDIEVQGAAPDDTDKDLPFRSASSMKVLSRDDIELFRGTSVGDIFQGIPGVLIGENRNSGGLDVNIRGMQGQGRVPVLVDGARQETTVYRGYSGVSSRSYIDPDLIGGILIEKGPTMSAGGEGATGGLVSARTIGADDILRDGQTFGVRVRGQMIGNNSGSAPEPGTPSGYFLRGGGVDNGAWRINCSSPEICNEARPGGGTHAMPRRFASNEGMDRPDWYKPKSWAGSIALAQRFAAVDLVAAYARREQGNYYAGTHGPTPYVDFSDQRKLPFYTEVRPELQGATRFRGGERIANTNFESESTLVKAKFLLPADHDLELSWLRYDSSYGELMPSQLLWTNDIAQTNNSHVTANTYTSRYRWTPADNAFFDVKANLWHTNTKSNNDLYAVSGDFASGITTESSNVTERYKRTGFDISNTSRFDVWGMPEWRYGFSLQRETVGPDGKAGNGTDIFGTDGDARAGERREYNLFTAIKWEVLPSLTLDAGLRYSRYKSEDHKAQTPAAGSAWCEAVDAFGKCLPVFYSSRNSGSTPLASLTWEPTDGLQVYLRYAEAIRMPSLFENTSGFSVAPTIGADLKPEHAYNREIGMNLLRDAVFTDTDKLRVKLAYFSNTTSDYLTRTVSYGWEDTDSRNVFRMRNIDKVSVRGAELSVEYDAGVFFFEAAGTRYNHIAVCEHASYRRYDCTDYGLANSYVTNMIPPRWHASSRIGTRLFDRRLMLGVRGTFMGQRNMPTAFDDTRNGFLRPVPWHSYRIFDVFATYRVNDNMSVDFNIDNITDRYYLDALSLGLVPAPGRTARLGVTLQF</sequence>